<evidence type="ECO:0000313" key="3">
    <source>
        <dbReference type="RefSeq" id="XP_020085686.1"/>
    </source>
</evidence>
<organism evidence="2 3">
    <name type="scientific">Ananas comosus</name>
    <name type="common">Pineapple</name>
    <name type="synonym">Ananas ananas</name>
    <dbReference type="NCBI Taxonomy" id="4615"/>
    <lineage>
        <taxon>Eukaryota</taxon>
        <taxon>Viridiplantae</taxon>
        <taxon>Streptophyta</taxon>
        <taxon>Embryophyta</taxon>
        <taxon>Tracheophyta</taxon>
        <taxon>Spermatophyta</taxon>
        <taxon>Magnoliopsida</taxon>
        <taxon>Liliopsida</taxon>
        <taxon>Poales</taxon>
        <taxon>Bromeliaceae</taxon>
        <taxon>Bromelioideae</taxon>
        <taxon>Ananas</taxon>
    </lineage>
</organism>
<name>A0A6P5EPR8_ANACO</name>
<dbReference type="AlphaFoldDB" id="A0A6P5EPR8"/>
<reference evidence="3" key="2">
    <citation type="submission" date="2025-08" db="UniProtKB">
        <authorList>
            <consortium name="RefSeq"/>
        </authorList>
    </citation>
    <scope>IDENTIFICATION</scope>
    <source>
        <tissue evidence="3">Leaf</tissue>
    </source>
</reference>
<dbReference type="Proteomes" id="UP000515123">
    <property type="component" value="Linkage group 1"/>
</dbReference>
<dbReference type="InterPro" id="IPR056636">
    <property type="entry name" value="DUF7734"/>
</dbReference>
<sequence length="194" mass="21902">MLIHCNALLLPHTPPPILRSAVNGKSAPSSAYKRKNTAPTTRARRDYYYYYYYYCSSYNKSINVVCGARRRARYEEEDGGGEEEYGHNDEIALLESYSESARDEALLVTAAVDGDDEQVLIFKGFSSCLSSRTAADPSRSVLPARAVIQSIDVVRGPFDPNNIQYLEKGLTWEAFRSRLQQPRKYEAPNAPEKF</sequence>
<accession>A0A6P5EPR8</accession>
<keyword evidence="2" id="KW-1185">Reference proteome</keyword>
<proteinExistence type="predicted"/>
<dbReference type="OrthoDB" id="2018366at2759"/>
<dbReference type="Pfam" id="PF24869">
    <property type="entry name" value="DUF7734"/>
    <property type="match status" value="1"/>
</dbReference>
<dbReference type="RefSeq" id="XP_020085686.1">
    <property type="nucleotide sequence ID" value="XM_020230097.1"/>
</dbReference>
<gene>
    <name evidence="3" type="primary">LOC109708382</name>
</gene>
<protein>
    <submittedName>
        <fullName evidence="3">Uncharacterized protein LOC109708382</fullName>
    </submittedName>
</protein>
<reference evidence="2" key="1">
    <citation type="journal article" date="2015" name="Nat. Genet.">
        <title>The pineapple genome and the evolution of CAM photosynthesis.</title>
        <authorList>
            <person name="Ming R."/>
            <person name="VanBuren R."/>
            <person name="Wai C.M."/>
            <person name="Tang H."/>
            <person name="Schatz M.C."/>
            <person name="Bowers J.E."/>
            <person name="Lyons E."/>
            <person name="Wang M.L."/>
            <person name="Chen J."/>
            <person name="Biggers E."/>
            <person name="Zhang J."/>
            <person name="Huang L."/>
            <person name="Zhang L."/>
            <person name="Miao W."/>
            <person name="Zhang J."/>
            <person name="Ye Z."/>
            <person name="Miao C."/>
            <person name="Lin Z."/>
            <person name="Wang H."/>
            <person name="Zhou H."/>
            <person name="Yim W.C."/>
            <person name="Priest H.D."/>
            <person name="Zheng C."/>
            <person name="Woodhouse M."/>
            <person name="Edger P.P."/>
            <person name="Guyot R."/>
            <person name="Guo H.B."/>
            <person name="Guo H."/>
            <person name="Zheng G."/>
            <person name="Singh R."/>
            <person name="Sharma A."/>
            <person name="Min X."/>
            <person name="Zheng Y."/>
            <person name="Lee H."/>
            <person name="Gurtowski J."/>
            <person name="Sedlazeck F.J."/>
            <person name="Harkess A."/>
            <person name="McKain M.R."/>
            <person name="Liao Z."/>
            <person name="Fang J."/>
            <person name="Liu J."/>
            <person name="Zhang X."/>
            <person name="Zhang Q."/>
            <person name="Hu W."/>
            <person name="Qin Y."/>
            <person name="Wang K."/>
            <person name="Chen L.Y."/>
            <person name="Shirley N."/>
            <person name="Lin Y.R."/>
            <person name="Liu L.Y."/>
            <person name="Hernandez A.G."/>
            <person name="Wright C.L."/>
            <person name="Bulone V."/>
            <person name="Tuskan G.A."/>
            <person name="Heath K."/>
            <person name="Zee F."/>
            <person name="Moore P.H."/>
            <person name="Sunkar R."/>
            <person name="Leebens-Mack J.H."/>
            <person name="Mockler T."/>
            <person name="Bennetzen J.L."/>
            <person name="Freeling M."/>
            <person name="Sankoff D."/>
            <person name="Paterson A.H."/>
            <person name="Zhu X."/>
            <person name="Yang X."/>
            <person name="Smith J.A."/>
            <person name="Cushman J.C."/>
            <person name="Paull R.E."/>
            <person name="Yu Q."/>
        </authorList>
    </citation>
    <scope>NUCLEOTIDE SEQUENCE [LARGE SCALE GENOMIC DNA]</scope>
    <source>
        <strain evidence="2">cv. F153</strain>
    </source>
</reference>
<evidence type="ECO:0000259" key="1">
    <source>
        <dbReference type="Pfam" id="PF24869"/>
    </source>
</evidence>
<feature type="domain" description="DUF7734" evidence="1">
    <location>
        <begin position="92"/>
        <end position="179"/>
    </location>
</feature>
<evidence type="ECO:0000313" key="2">
    <source>
        <dbReference type="Proteomes" id="UP000515123"/>
    </source>
</evidence>
<dbReference type="PANTHER" id="PTHR36729">
    <property type="entry name" value="EXPRESSED PROTEIN"/>
    <property type="match status" value="1"/>
</dbReference>
<dbReference type="GO" id="GO:0009507">
    <property type="term" value="C:chloroplast"/>
    <property type="evidence" value="ECO:0007669"/>
    <property type="project" value="TreeGrafter"/>
</dbReference>
<dbReference type="PANTHER" id="PTHR36729:SF2">
    <property type="entry name" value="EXPRESSED PROTEIN"/>
    <property type="match status" value="1"/>
</dbReference>
<dbReference type="GeneID" id="109708382"/>